<gene>
    <name evidence="11" type="ORF">QYM36_014609</name>
</gene>
<dbReference type="AlphaFoldDB" id="A0AA88HNW8"/>
<dbReference type="InterPro" id="IPR036397">
    <property type="entry name" value="RNaseH_sf"/>
</dbReference>
<feature type="domain" description="Integrase catalytic" evidence="10">
    <location>
        <begin position="831"/>
        <end position="995"/>
    </location>
</feature>
<reference evidence="11" key="1">
    <citation type="submission" date="2023-07" db="EMBL/GenBank/DDBJ databases">
        <title>Chromosome-level genome assembly of Artemia franciscana.</title>
        <authorList>
            <person name="Jo E."/>
        </authorList>
    </citation>
    <scope>NUCLEOTIDE SEQUENCE</scope>
    <source>
        <tissue evidence="11">Whole body</tissue>
    </source>
</reference>
<feature type="compositionally biased region" description="Polar residues" evidence="8">
    <location>
        <begin position="1108"/>
        <end position="1124"/>
    </location>
</feature>
<dbReference type="InterPro" id="IPR043502">
    <property type="entry name" value="DNA/RNA_pol_sf"/>
</dbReference>
<keyword evidence="2" id="KW-0808">Transferase</keyword>
<keyword evidence="12" id="KW-1185">Reference proteome</keyword>
<dbReference type="FunFam" id="3.10.20.370:FF:000001">
    <property type="entry name" value="Retrovirus-related Pol polyprotein from transposon 17.6-like protein"/>
    <property type="match status" value="1"/>
</dbReference>
<dbReference type="GO" id="GO:0015074">
    <property type="term" value="P:DNA integration"/>
    <property type="evidence" value="ECO:0007669"/>
    <property type="project" value="InterPro"/>
</dbReference>
<dbReference type="EC" id="2.7.7.49" evidence="1"/>
<dbReference type="CDD" id="cd01647">
    <property type="entry name" value="RT_LTR"/>
    <property type="match status" value="1"/>
</dbReference>
<evidence type="ECO:0000256" key="7">
    <source>
        <dbReference type="ARBA" id="ARBA00022918"/>
    </source>
</evidence>
<dbReference type="Gene3D" id="3.10.10.10">
    <property type="entry name" value="HIV Type 1 Reverse Transcriptase, subunit A, domain 1"/>
    <property type="match status" value="1"/>
</dbReference>
<dbReference type="GO" id="GO:0016787">
    <property type="term" value="F:hydrolase activity"/>
    <property type="evidence" value="ECO:0007669"/>
    <property type="project" value="UniProtKB-KW"/>
</dbReference>
<sequence length="1236" mass="138895">MAVATPLSLSEILKIAEQVPIFDGSSDVVLVLEGIARLGQLDERINDGVQVKIAFMRTLGAVSSVLSVIKPTTMVMVCKLLKEKFGHNSSQSKLIHQDLILCEGEDPYPFIEAIKLKVLQLLSLSEVPDSTDASGSIIYDSLLKNTLLSSLTSDLGMKVMSRMPKSANEIETILVNEFTIREYGRLRLQKLNVTENSQATKVQKQVPSSDESRNSAEFSNLDSELNIHEQIVSPMEDLIPIIIESRSSRDIKIPKMVIGSAEMVNPNSPSLKSFINIVFTTESNFKDRTKPLRKEEVKEFLDRFQLDHLHGKRRIQLEKLLIENHDVLAKSAFDLGSYSEDPFHIEVENSDPVRIRPYPIPFHLHKKDGKHRLVTDYRELNKVIKKDSFPLPLISEILDSLGCCSVFSNLDSMCGYWQVLVDEDSLDVTAFSAPGFETYRYKKIPQGICSAPAHLSRVANRLMAPLASENVKIYLDDTLVASKTDRDHLATLKKVLNVCRKANIRLKPQKCEFLKSNIIFLGHKMSQNGIQPDPEAFEQLRAKLIKEPILGLPDLSPDSEAFQVYTDASDFACGAFLTKIQNGSEKVLQYISRSFNDAEKKHSVTHKECLAVMFAVRSLRQYLLGKSFVIVSDHKPLQYLLQKTDHTGKWSRFQLELLGYDFSVKYIKAEKNRVAEALSRLPVNPYPENLATEFAFAVGTDGNNHDMQAGYQAPNSSHVITRSGKSTDHPVQIYESHNEGKLSGKSVGPKGEIITSSKPSNFIGNQISRDNEDIFHGGHFGFLKTYIHIHERFYFRNMHAIIKKYVQSCLVCCQRKGLNYTPKSPLGSLPEVSQPLEMVGIDLLGPLPESVNARNKWILVISDAFSKHVTLVALPNKTANCVAKAFVEKFMLIYGPCENSVSDQGKEFCSDILNSIAEILKIKKMRTASFRPQCNGMTERQSAKLKQKENYDRDAKDIRLNVGDLVLLHVPRVARHNKLDRIRWLGPYLVIRLMGNGINFEIRRVTDGKTEIIHPYRLKPHVASQPWDHLTTKQFDGIKTDKPRKEVTWADDQGYNLTSSITNISTTPILTNSITAPLLDSPNPSIQTPVLPVIDFLPPSDRRITFTETIDNGNSIGTPDTSSQPLTPLPRTPRFPIPDNLHDGNYSDQPVPFVWTPPHQRPISLPPRFESQDSSLTPGILKQSISIGSEERLMWDDYLGPEYPDSSPLTDSHALEPKQLFVPVKFSSPMAKAEVE</sequence>
<dbReference type="InterPro" id="IPR050951">
    <property type="entry name" value="Retrovirus_Pol_polyprotein"/>
</dbReference>
<dbReference type="SUPFAM" id="SSF53098">
    <property type="entry name" value="Ribonuclease H-like"/>
    <property type="match status" value="1"/>
</dbReference>
<evidence type="ECO:0000256" key="6">
    <source>
        <dbReference type="ARBA" id="ARBA00022801"/>
    </source>
</evidence>
<feature type="domain" description="Reverse transcriptase" evidence="9">
    <location>
        <begin position="339"/>
        <end position="525"/>
    </location>
</feature>
<dbReference type="PROSITE" id="PS50878">
    <property type="entry name" value="RT_POL"/>
    <property type="match status" value="1"/>
</dbReference>
<dbReference type="InterPro" id="IPR001584">
    <property type="entry name" value="Integrase_cat-core"/>
</dbReference>
<dbReference type="Gene3D" id="1.10.340.70">
    <property type="match status" value="1"/>
</dbReference>
<evidence type="ECO:0000256" key="1">
    <source>
        <dbReference type="ARBA" id="ARBA00012493"/>
    </source>
</evidence>
<dbReference type="SUPFAM" id="SSF56672">
    <property type="entry name" value="DNA/RNA polymerases"/>
    <property type="match status" value="1"/>
</dbReference>
<dbReference type="Gene3D" id="3.10.20.370">
    <property type="match status" value="1"/>
</dbReference>
<dbReference type="Proteomes" id="UP001187531">
    <property type="component" value="Unassembled WGS sequence"/>
</dbReference>
<dbReference type="InterPro" id="IPR012337">
    <property type="entry name" value="RNaseH-like_sf"/>
</dbReference>
<evidence type="ECO:0000313" key="11">
    <source>
        <dbReference type="EMBL" id="KAK2709037.1"/>
    </source>
</evidence>
<dbReference type="Pfam" id="PF17917">
    <property type="entry name" value="RT_RNaseH"/>
    <property type="match status" value="1"/>
</dbReference>
<dbReference type="EMBL" id="JAVRJZ010000018">
    <property type="protein sequence ID" value="KAK2709037.1"/>
    <property type="molecule type" value="Genomic_DNA"/>
</dbReference>
<keyword evidence="3" id="KW-0548">Nucleotidyltransferase</keyword>
<accession>A0AA88HNW8</accession>
<comment type="caution">
    <text evidence="11">The sequence shown here is derived from an EMBL/GenBank/DDBJ whole genome shotgun (WGS) entry which is preliminary data.</text>
</comment>
<dbReference type="InterPro" id="IPR041373">
    <property type="entry name" value="RT_RNaseH"/>
</dbReference>
<dbReference type="InterPro" id="IPR041588">
    <property type="entry name" value="Integrase_H2C2"/>
</dbReference>
<dbReference type="Pfam" id="PF00665">
    <property type="entry name" value="rve"/>
    <property type="match status" value="1"/>
</dbReference>
<feature type="region of interest" description="Disordered" evidence="8">
    <location>
        <begin position="1108"/>
        <end position="1134"/>
    </location>
</feature>
<evidence type="ECO:0000259" key="9">
    <source>
        <dbReference type="PROSITE" id="PS50878"/>
    </source>
</evidence>
<dbReference type="Pfam" id="PF00078">
    <property type="entry name" value="RVT_1"/>
    <property type="match status" value="1"/>
</dbReference>
<dbReference type="InterPro" id="IPR043128">
    <property type="entry name" value="Rev_trsase/Diguanyl_cyclase"/>
</dbReference>
<evidence type="ECO:0000256" key="5">
    <source>
        <dbReference type="ARBA" id="ARBA00022759"/>
    </source>
</evidence>
<name>A0AA88HNW8_ARTSF</name>
<protein>
    <recommendedName>
        <fullName evidence="1">RNA-directed DNA polymerase</fullName>
        <ecNumber evidence="1">2.7.7.49</ecNumber>
    </recommendedName>
</protein>
<dbReference type="Pfam" id="PF17921">
    <property type="entry name" value="Integrase_H2C2"/>
    <property type="match status" value="1"/>
</dbReference>
<dbReference type="GO" id="GO:0004519">
    <property type="term" value="F:endonuclease activity"/>
    <property type="evidence" value="ECO:0007669"/>
    <property type="project" value="UniProtKB-KW"/>
</dbReference>
<dbReference type="PROSITE" id="PS50994">
    <property type="entry name" value="INTEGRASE"/>
    <property type="match status" value="1"/>
</dbReference>
<dbReference type="PANTHER" id="PTHR37984:SF5">
    <property type="entry name" value="PROTEIN NYNRIN-LIKE"/>
    <property type="match status" value="1"/>
</dbReference>
<keyword evidence="6" id="KW-0378">Hydrolase</keyword>
<dbReference type="CDD" id="cd09274">
    <property type="entry name" value="RNase_HI_RT_Ty3"/>
    <property type="match status" value="1"/>
</dbReference>
<proteinExistence type="predicted"/>
<evidence type="ECO:0000256" key="4">
    <source>
        <dbReference type="ARBA" id="ARBA00022722"/>
    </source>
</evidence>
<dbReference type="Gene3D" id="3.30.420.10">
    <property type="entry name" value="Ribonuclease H-like superfamily/Ribonuclease H"/>
    <property type="match status" value="1"/>
</dbReference>
<evidence type="ECO:0000256" key="8">
    <source>
        <dbReference type="SAM" id="MobiDB-lite"/>
    </source>
</evidence>
<evidence type="ECO:0000256" key="2">
    <source>
        <dbReference type="ARBA" id="ARBA00022679"/>
    </source>
</evidence>
<organism evidence="11 12">
    <name type="scientific">Artemia franciscana</name>
    <name type="common">Brine shrimp</name>
    <name type="synonym">Artemia sanfranciscana</name>
    <dbReference type="NCBI Taxonomy" id="6661"/>
    <lineage>
        <taxon>Eukaryota</taxon>
        <taxon>Metazoa</taxon>
        <taxon>Ecdysozoa</taxon>
        <taxon>Arthropoda</taxon>
        <taxon>Crustacea</taxon>
        <taxon>Branchiopoda</taxon>
        <taxon>Anostraca</taxon>
        <taxon>Artemiidae</taxon>
        <taxon>Artemia</taxon>
    </lineage>
</organism>
<keyword evidence="5" id="KW-0255">Endonuclease</keyword>
<dbReference type="PANTHER" id="PTHR37984">
    <property type="entry name" value="PROTEIN CBG26694"/>
    <property type="match status" value="1"/>
</dbReference>
<keyword evidence="4" id="KW-0540">Nuclease</keyword>
<keyword evidence="7" id="KW-0695">RNA-directed DNA polymerase</keyword>
<dbReference type="GO" id="GO:0003676">
    <property type="term" value="F:nucleic acid binding"/>
    <property type="evidence" value="ECO:0007669"/>
    <property type="project" value="InterPro"/>
</dbReference>
<evidence type="ECO:0000313" key="12">
    <source>
        <dbReference type="Proteomes" id="UP001187531"/>
    </source>
</evidence>
<evidence type="ECO:0000256" key="3">
    <source>
        <dbReference type="ARBA" id="ARBA00022695"/>
    </source>
</evidence>
<dbReference type="GO" id="GO:0042575">
    <property type="term" value="C:DNA polymerase complex"/>
    <property type="evidence" value="ECO:0007669"/>
    <property type="project" value="UniProtKB-ARBA"/>
</dbReference>
<dbReference type="InterPro" id="IPR000477">
    <property type="entry name" value="RT_dom"/>
</dbReference>
<dbReference type="Gene3D" id="3.30.70.270">
    <property type="match status" value="1"/>
</dbReference>
<evidence type="ECO:0000259" key="10">
    <source>
        <dbReference type="PROSITE" id="PS50994"/>
    </source>
</evidence>
<dbReference type="GO" id="GO:0003964">
    <property type="term" value="F:RNA-directed DNA polymerase activity"/>
    <property type="evidence" value="ECO:0007669"/>
    <property type="project" value="UniProtKB-KW"/>
</dbReference>